<gene>
    <name evidence="1" type="ORF">PEVE_00044740</name>
</gene>
<protein>
    <submittedName>
        <fullName evidence="1">Uncharacterized protein</fullName>
    </submittedName>
</protein>
<proteinExistence type="predicted"/>
<name>A0ABN8LP03_9CNID</name>
<sequence>MTNLRQTHDECTDSRRSSLAPFTIWAEFMASLVIHVPSLLIQHQSVHPSQKLLNDLKATVVFKIHETLMDSHIEDLAAMAAELISTRMLHVRLSGNERTGTDGSLSITGTDLIHLFGGNAGNRPMEMHMTTREFPKLPLAMKTVDIGASIFFVEVDKKVWTILLMTTSAFYPRAAMLS</sequence>
<dbReference type="Proteomes" id="UP001159427">
    <property type="component" value="Unassembled WGS sequence"/>
</dbReference>
<evidence type="ECO:0000313" key="2">
    <source>
        <dbReference type="Proteomes" id="UP001159427"/>
    </source>
</evidence>
<evidence type="ECO:0000313" key="1">
    <source>
        <dbReference type="EMBL" id="CAH3018786.1"/>
    </source>
</evidence>
<accession>A0ABN8LP03</accession>
<comment type="caution">
    <text evidence="1">The sequence shown here is derived from an EMBL/GenBank/DDBJ whole genome shotgun (WGS) entry which is preliminary data.</text>
</comment>
<dbReference type="EMBL" id="CALNXI010000096">
    <property type="protein sequence ID" value="CAH3018786.1"/>
    <property type="molecule type" value="Genomic_DNA"/>
</dbReference>
<organism evidence="1 2">
    <name type="scientific">Porites evermanni</name>
    <dbReference type="NCBI Taxonomy" id="104178"/>
    <lineage>
        <taxon>Eukaryota</taxon>
        <taxon>Metazoa</taxon>
        <taxon>Cnidaria</taxon>
        <taxon>Anthozoa</taxon>
        <taxon>Hexacorallia</taxon>
        <taxon>Scleractinia</taxon>
        <taxon>Fungiina</taxon>
        <taxon>Poritidae</taxon>
        <taxon>Porites</taxon>
    </lineage>
</organism>
<keyword evidence="2" id="KW-1185">Reference proteome</keyword>
<reference evidence="1 2" key="1">
    <citation type="submission" date="2022-05" db="EMBL/GenBank/DDBJ databases">
        <authorList>
            <consortium name="Genoscope - CEA"/>
            <person name="William W."/>
        </authorList>
    </citation>
    <scope>NUCLEOTIDE SEQUENCE [LARGE SCALE GENOMIC DNA]</scope>
</reference>